<sequence length="62" mass="7096">MSRKGNCWDNAPTESFFGTLKREWTHRLSYQTQAQARQSVLTREKRSPTASAVILRSVISVL</sequence>
<gene>
    <name evidence="1" type="ORF">EPA93_15095</name>
</gene>
<organism evidence="1 2">
    <name type="scientific">Ktedonosporobacter rubrisoli</name>
    <dbReference type="NCBI Taxonomy" id="2509675"/>
    <lineage>
        <taxon>Bacteria</taxon>
        <taxon>Bacillati</taxon>
        <taxon>Chloroflexota</taxon>
        <taxon>Ktedonobacteria</taxon>
        <taxon>Ktedonobacterales</taxon>
        <taxon>Ktedonosporobacteraceae</taxon>
        <taxon>Ktedonosporobacter</taxon>
    </lineage>
</organism>
<dbReference type="PANTHER" id="PTHR46889">
    <property type="entry name" value="TRANSPOSASE INSF FOR INSERTION SEQUENCE IS3B-RELATED"/>
    <property type="match status" value="1"/>
</dbReference>
<proteinExistence type="predicted"/>
<evidence type="ECO:0000313" key="2">
    <source>
        <dbReference type="Proteomes" id="UP000290365"/>
    </source>
</evidence>
<dbReference type="AlphaFoldDB" id="A0A4P6JPE2"/>
<dbReference type="KEGG" id="kbs:EPA93_15095"/>
<dbReference type="OrthoDB" id="9815231at2"/>
<protein>
    <recommendedName>
        <fullName evidence="3">Integrase catalytic domain-containing protein</fullName>
    </recommendedName>
</protein>
<dbReference type="SUPFAM" id="SSF53098">
    <property type="entry name" value="Ribonuclease H-like"/>
    <property type="match status" value="1"/>
</dbReference>
<accession>A0A4P6JPE2</accession>
<keyword evidence="2" id="KW-1185">Reference proteome</keyword>
<evidence type="ECO:0000313" key="1">
    <source>
        <dbReference type="EMBL" id="QBD77248.1"/>
    </source>
</evidence>
<name>A0A4P6JPE2_KTERU</name>
<dbReference type="EMBL" id="CP035758">
    <property type="protein sequence ID" value="QBD77248.1"/>
    <property type="molecule type" value="Genomic_DNA"/>
</dbReference>
<evidence type="ECO:0008006" key="3">
    <source>
        <dbReference type="Google" id="ProtNLM"/>
    </source>
</evidence>
<dbReference type="InterPro" id="IPR050900">
    <property type="entry name" value="Transposase_IS3/IS150/IS904"/>
</dbReference>
<dbReference type="InterPro" id="IPR012337">
    <property type="entry name" value="RNaseH-like_sf"/>
</dbReference>
<reference evidence="1 2" key="1">
    <citation type="submission" date="2019-01" db="EMBL/GenBank/DDBJ databases">
        <title>Ktedonosporobacter rubrisoli SCAWS-G2.</title>
        <authorList>
            <person name="Huang Y."/>
            <person name="Yan B."/>
        </authorList>
    </citation>
    <scope>NUCLEOTIDE SEQUENCE [LARGE SCALE GENOMIC DNA]</scope>
    <source>
        <strain evidence="1 2">SCAWS-G2</strain>
    </source>
</reference>
<dbReference type="PANTHER" id="PTHR46889:SF4">
    <property type="entry name" value="TRANSPOSASE INSO FOR INSERTION SEQUENCE ELEMENT IS911B-RELATED"/>
    <property type="match status" value="1"/>
</dbReference>
<dbReference type="Proteomes" id="UP000290365">
    <property type="component" value="Chromosome"/>
</dbReference>